<dbReference type="OrthoDB" id="464481at2"/>
<accession>A0A437GZL8</accession>
<evidence type="ECO:0000313" key="7">
    <source>
        <dbReference type="Proteomes" id="UP000283003"/>
    </source>
</evidence>
<dbReference type="Gene3D" id="3.40.190.10">
    <property type="entry name" value="Periplasmic binding protein-like II"/>
    <property type="match status" value="2"/>
</dbReference>
<dbReference type="PANTHER" id="PTHR30579:SF7">
    <property type="entry name" value="HTH-TYPE TRANSCRIPTIONAL REGULATOR LRHA-RELATED"/>
    <property type="match status" value="1"/>
</dbReference>
<keyword evidence="4" id="KW-0804">Transcription</keyword>
<dbReference type="FunFam" id="1.10.10.10:FF:000001">
    <property type="entry name" value="LysR family transcriptional regulator"/>
    <property type="match status" value="1"/>
</dbReference>
<feature type="domain" description="HTH lysR-type" evidence="5">
    <location>
        <begin position="2"/>
        <end position="59"/>
    </location>
</feature>
<dbReference type="Gene3D" id="1.10.10.10">
    <property type="entry name" value="Winged helix-like DNA-binding domain superfamily/Winged helix DNA-binding domain"/>
    <property type="match status" value="1"/>
</dbReference>
<dbReference type="SUPFAM" id="SSF53850">
    <property type="entry name" value="Periplasmic binding protein-like II"/>
    <property type="match status" value="1"/>
</dbReference>
<dbReference type="GO" id="GO:0003677">
    <property type="term" value="F:DNA binding"/>
    <property type="evidence" value="ECO:0007669"/>
    <property type="project" value="UniProtKB-KW"/>
</dbReference>
<evidence type="ECO:0000256" key="1">
    <source>
        <dbReference type="ARBA" id="ARBA00009437"/>
    </source>
</evidence>
<dbReference type="InterPro" id="IPR036390">
    <property type="entry name" value="WH_DNA-bd_sf"/>
</dbReference>
<dbReference type="InterPro" id="IPR000847">
    <property type="entry name" value="LysR_HTH_N"/>
</dbReference>
<dbReference type="GO" id="GO:0003700">
    <property type="term" value="F:DNA-binding transcription factor activity"/>
    <property type="evidence" value="ECO:0007669"/>
    <property type="project" value="InterPro"/>
</dbReference>
<name>A0A437GZL8_9SPHN</name>
<keyword evidence="2" id="KW-0805">Transcription regulation</keyword>
<dbReference type="InterPro" id="IPR005119">
    <property type="entry name" value="LysR_subst-bd"/>
</dbReference>
<reference evidence="6 7" key="1">
    <citation type="submission" date="2018-12" db="EMBL/GenBank/DDBJ databases">
        <title>Croceicoccus ponticola sp. nov., a lipolytic bacterium isolated from seawater.</title>
        <authorList>
            <person name="Yoon J.-H."/>
        </authorList>
    </citation>
    <scope>NUCLEOTIDE SEQUENCE [LARGE SCALE GENOMIC DNA]</scope>
    <source>
        <strain evidence="6 7">GM-16</strain>
    </source>
</reference>
<dbReference type="SUPFAM" id="SSF46785">
    <property type="entry name" value="Winged helix' DNA-binding domain"/>
    <property type="match status" value="1"/>
</dbReference>
<evidence type="ECO:0000256" key="4">
    <source>
        <dbReference type="ARBA" id="ARBA00023163"/>
    </source>
</evidence>
<sequence length="292" mass="31575">MFDPKWLTSFVTVATTKNFTAAADRLGIGQPAISEHIRKLEARCGRRLFIRDTHSVRMTSEGEAMLSFAQVILDANAKAMHHFAGEKIHGRVRLGVSEDIVLRGLPQVLRSFTTAHPMVELELTVGLSEVLRQQLDAGDLDLIFLKRRVGEDFGELVWREPLVWLAAPSLRLAPDSPVPLVVLFPPSLTRSAALTSLGRHGRSWRIVCTSGSQSGVHAAAIAGLGVAPHAQSLAPSSLVPLPAGQLPDLGDIEFALLAKKGAPSNSMRALARVMKSSGHELRKAIEVDFPAI</sequence>
<dbReference type="InterPro" id="IPR050176">
    <property type="entry name" value="LTTR"/>
</dbReference>
<proteinExistence type="inferred from homology"/>
<dbReference type="PANTHER" id="PTHR30579">
    <property type="entry name" value="TRANSCRIPTIONAL REGULATOR"/>
    <property type="match status" value="1"/>
</dbReference>
<comment type="caution">
    <text evidence="6">The sequence shown here is derived from an EMBL/GenBank/DDBJ whole genome shotgun (WGS) entry which is preliminary data.</text>
</comment>
<dbReference type="Proteomes" id="UP000283003">
    <property type="component" value="Unassembled WGS sequence"/>
</dbReference>
<gene>
    <name evidence="6" type="ORF">EKN06_00690</name>
</gene>
<protein>
    <submittedName>
        <fullName evidence="6">LysR family transcriptional regulator</fullName>
    </submittedName>
</protein>
<keyword evidence="7" id="KW-1185">Reference proteome</keyword>
<dbReference type="PRINTS" id="PR00039">
    <property type="entry name" value="HTHLYSR"/>
</dbReference>
<evidence type="ECO:0000256" key="3">
    <source>
        <dbReference type="ARBA" id="ARBA00023125"/>
    </source>
</evidence>
<evidence type="ECO:0000256" key="2">
    <source>
        <dbReference type="ARBA" id="ARBA00023015"/>
    </source>
</evidence>
<evidence type="ECO:0000313" key="6">
    <source>
        <dbReference type="EMBL" id="RVQ68783.1"/>
    </source>
</evidence>
<dbReference type="Pfam" id="PF00126">
    <property type="entry name" value="HTH_1"/>
    <property type="match status" value="1"/>
</dbReference>
<evidence type="ECO:0000259" key="5">
    <source>
        <dbReference type="PROSITE" id="PS50931"/>
    </source>
</evidence>
<comment type="similarity">
    <text evidence="1">Belongs to the LysR transcriptional regulatory family.</text>
</comment>
<dbReference type="EMBL" id="RXOL01000001">
    <property type="protein sequence ID" value="RVQ68783.1"/>
    <property type="molecule type" value="Genomic_DNA"/>
</dbReference>
<dbReference type="InterPro" id="IPR036388">
    <property type="entry name" value="WH-like_DNA-bd_sf"/>
</dbReference>
<dbReference type="AlphaFoldDB" id="A0A437GZL8"/>
<dbReference type="Pfam" id="PF03466">
    <property type="entry name" value="LysR_substrate"/>
    <property type="match status" value="1"/>
</dbReference>
<dbReference type="PROSITE" id="PS50931">
    <property type="entry name" value="HTH_LYSR"/>
    <property type="match status" value="1"/>
</dbReference>
<keyword evidence="3" id="KW-0238">DNA-binding</keyword>
<organism evidence="6 7">
    <name type="scientific">Croceicoccus ponticola</name>
    <dbReference type="NCBI Taxonomy" id="2217664"/>
    <lineage>
        <taxon>Bacteria</taxon>
        <taxon>Pseudomonadati</taxon>
        <taxon>Pseudomonadota</taxon>
        <taxon>Alphaproteobacteria</taxon>
        <taxon>Sphingomonadales</taxon>
        <taxon>Erythrobacteraceae</taxon>
        <taxon>Croceicoccus</taxon>
    </lineage>
</organism>